<accession>A0ABP9BZQ8</accession>
<evidence type="ECO:0008006" key="4">
    <source>
        <dbReference type="Google" id="ProtNLM"/>
    </source>
</evidence>
<dbReference type="Proteomes" id="UP001499959">
    <property type="component" value="Unassembled WGS sequence"/>
</dbReference>
<evidence type="ECO:0000313" key="2">
    <source>
        <dbReference type="EMBL" id="GAA4801972.1"/>
    </source>
</evidence>
<reference evidence="3" key="1">
    <citation type="journal article" date="2019" name="Int. J. Syst. Evol. Microbiol.">
        <title>The Global Catalogue of Microorganisms (GCM) 10K type strain sequencing project: providing services to taxonomists for standard genome sequencing and annotation.</title>
        <authorList>
            <consortium name="The Broad Institute Genomics Platform"/>
            <consortium name="The Broad Institute Genome Sequencing Center for Infectious Disease"/>
            <person name="Wu L."/>
            <person name="Ma J."/>
        </authorList>
    </citation>
    <scope>NUCLEOTIDE SEQUENCE [LARGE SCALE GENOMIC DNA]</scope>
    <source>
        <strain evidence="3">JCM 18204</strain>
    </source>
</reference>
<protein>
    <recommendedName>
        <fullName evidence="4">Tetratricopeptide repeat protein</fullName>
    </recommendedName>
</protein>
<dbReference type="SUPFAM" id="SSF48452">
    <property type="entry name" value="TPR-like"/>
    <property type="match status" value="1"/>
</dbReference>
<name>A0ABP9BZQ8_9GAMM</name>
<feature type="region of interest" description="Disordered" evidence="1">
    <location>
        <begin position="312"/>
        <end position="362"/>
    </location>
</feature>
<dbReference type="RefSeq" id="WP_345304233.1">
    <property type="nucleotide sequence ID" value="NZ_BAABJE010000017.1"/>
</dbReference>
<dbReference type="EMBL" id="BAABJE010000017">
    <property type="protein sequence ID" value="GAA4801972.1"/>
    <property type="molecule type" value="Genomic_DNA"/>
</dbReference>
<comment type="caution">
    <text evidence="2">The sequence shown here is derived from an EMBL/GenBank/DDBJ whole genome shotgun (WGS) entry which is preliminary data.</text>
</comment>
<proteinExistence type="predicted"/>
<gene>
    <name evidence="2" type="ORF">GCM10023307_30730</name>
</gene>
<dbReference type="Gene3D" id="1.25.40.10">
    <property type="entry name" value="Tetratricopeptide repeat domain"/>
    <property type="match status" value="1"/>
</dbReference>
<evidence type="ECO:0000313" key="3">
    <source>
        <dbReference type="Proteomes" id="UP001499959"/>
    </source>
</evidence>
<organism evidence="2 3">
    <name type="scientific">Lysobacter hankyongensis</name>
    <dbReference type="NCBI Taxonomy" id="1176535"/>
    <lineage>
        <taxon>Bacteria</taxon>
        <taxon>Pseudomonadati</taxon>
        <taxon>Pseudomonadota</taxon>
        <taxon>Gammaproteobacteria</taxon>
        <taxon>Lysobacterales</taxon>
        <taxon>Lysobacteraceae</taxon>
        <taxon>Lysobacter</taxon>
    </lineage>
</organism>
<keyword evidence="3" id="KW-1185">Reference proteome</keyword>
<dbReference type="InterPro" id="IPR011990">
    <property type="entry name" value="TPR-like_helical_dom_sf"/>
</dbReference>
<sequence length="362" mass="40220">MPESDRPAHTDTLADALAEAAYAAFDDGDLLAARSGFEAVLAAEPDDPVHHYMLGLVCKYLRDWDQSLRHNLRSLALRAAARGIDDGKEHGTDDQTDDEASRWNAAIAATALGDWAEARRQWAACGIDIPAGDGAIHGNFGVLSLRLDPWDRGETLFARRIDPVRAQIINVPLPDSGYRYGDIVLHDGAATGERRFHQSRVPVMNALQRTIVSEYPTFAVFATCPRREDLDALVAMRVPGIAFIEDWTESIRHVCLRCSYGAPHRHREDDDANDAAAWRPERNLGVAAQSRRSVLRLIERWKEQGAGRRLDALESRDHEPSAPPGQGVQWWLAPEDRADAGSAIPDDAIDETRDEDRDDELR</sequence>
<evidence type="ECO:0000256" key="1">
    <source>
        <dbReference type="SAM" id="MobiDB-lite"/>
    </source>
</evidence>
<feature type="compositionally biased region" description="Basic and acidic residues" evidence="1">
    <location>
        <begin position="350"/>
        <end position="362"/>
    </location>
</feature>